<dbReference type="InterPro" id="IPR050698">
    <property type="entry name" value="MBL"/>
</dbReference>
<comment type="caution">
    <text evidence="2">The sequence shown here is derived from an EMBL/GenBank/DDBJ whole genome shotgun (WGS) entry which is preliminary data.</text>
</comment>
<name>A0AAW9PPR3_9CYAN</name>
<protein>
    <submittedName>
        <fullName evidence="2">MBL fold metallo-hydrolase</fullName>
        <ecNumber evidence="2">3.-.-.-</ecNumber>
    </submittedName>
</protein>
<dbReference type="SMART" id="SM00849">
    <property type="entry name" value="Lactamase_B"/>
    <property type="match status" value="1"/>
</dbReference>
<proteinExistence type="predicted"/>
<dbReference type="InterPro" id="IPR036866">
    <property type="entry name" value="RibonucZ/Hydroxyglut_hydro"/>
</dbReference>
<keyword evidence="2" id="KW-0378">Hydrolase</keyword>
<dbReference type="Proteomes" id="UP001333818">
    <property type="component" value="Unassembled WGS sequence"/>
</dbReference>
<dbReference type="Pfam" id="PF12706">
    <property type="entry name" value="Lactamase_B_2"/>
    <property type="match status" value="1"/>
</dbReference>
<dbReference type="AlphaFoldDB" id="A0AAW9PPR3"/>
<dbReference type="PANTHER" id="PTHR11203">
    <property type="entry name" value="CLEAVAGE AND POLYADENYLATION SPECIFICITY FACTOR FAMILY MEMBER"/>
    <property type="match status" value="1"/>
</dbReference>
<dbReference type="Gene3D" id="3.60.15.10">
    <property type="entry name" value="Ribonuclease Z/Hydroxyacylglutathione hydrolase-like"/>
    <property type="match status" value="1"/>
</dbReference>
<sequence length="547" mass="60594">MAELECLPLASGQQGEGVCLQVRLGPYWFLLDCGLTDLSPLFHTGLSSEGSSEGNVPWAGVFCSHAHSDHGRGLKELHAIAPDLPIYTSEVTSRLLPLAWADPALAPPEFCVPLAWRTEYQIQPNLSAKLLPSGHLPGAASLSLTYTAKDREYSILYTGDFFLSNSRLVESLRLEDFRGLSPDVLIIEGSYGTAKHPHRRSQENDLATKIIEAIATGYSVILPVSRIGIGQEILMLLRSHHQFTGKDIDIWVDAAIALGCDAYLDLLPYLPNSVRNFAQHQPLFWDKKVRPHVGRIESGQQLNREPCILLVDKHSDWTEWLDRWARPWLILLPEFQSRGSNFLNTSFPHASAKIDTYLLADHSDVAGTTQLIHNLKPQHIVFMHGSADYLADLANLDELSNRYHVHCPPSGKRLELAVGESFHGAIPPRSDRAALQPYEGELAELDSAVVLTLPAEITADSRWINFADTGLVEARWQGEELIIRGLTQRELLSGELSDAGNDNLRVCGNCQFYRGQRCLNLASPLSGLKVSRDGYCLAFEGIAENTE</sequence>
<dbReference type="RefSeq" id="WP_330481758.1">
    <property type="nucleotide sequence ID" value="NZ_JAZBJZ010000002.1"/>
</dbReference>
<evidence type="ECO:0000259" key="1">
    <source>
        <dbReference type="SMART" id="SM00849"/>
    </source>
</evidence>
<reference evidence="2" key="1">
    <citation type="submission" date="2024-01" db="EMBL/GenBank/DDBJ databases">
        <title>Bank of Algae and Cyanobacteria of the Azores (BACA) strain genomes.</title>
        <authorList>
            <person name="Luz R."/>
            <person name="Cordeiro R."/>
            <person name="Fonseca A."/>
            <person name="Goncalves V."/>
        </authorList>
    </citation>
    <scope>NUCLEOTIDE SEQUENCE</scope>
    <source>
        <strain evidence="2">BACA0141</strain>
    </source>
</reference>
<accession>A0AAW9PPR3</accession>
<dbReference type="EMBL" id="JAZBJZ010000002">
    <property type="protein sequence ID" value="MEE3715342.1"/>
    <property type="molecule type" value="Genomic_DNA"/>
</dbReference>
<keyword evidence="3" id="KW-1185">Reference proteome</keyword>
<evidence type="ECO:0000313" key="2">
    <source>
        <dbReference type="EMBL" id="MEE3715342.1"/>
    </source>
</evidence>
<dbReference type="SUPFAM" id="SSF56281">
    <property type="entry name" value="Metallo-hydrolase/oxidoreductase"/>
    <property type="match status" value="1"/>
</dbReference>
<organism evidence="2 3">
    <name type="scientific">Tumidithrix elongata BACA0141</name>
    <dbReference type="NCBI Taxonomy" id="2716417"/>
    <lineage>
        <taxon>Bacteria</taxon>
        <taxon>Bacillati</taxon>
        <taxon>Cyanobacteriota</taxon>
        <taxon>Cyanophyceae</taxon>
        <taxon>Pseudanabaenales</taxon>
        <taxon>Pseudanabaenaceae</taxon>
        <taxon>Tumidithrix</taxon>
        <taxon>Tumidithrix elongata</taxon>
    </lineage>
</organism>
<dbReference type="InterPro" id="IPR011108">
    <property type="entry name" value="RMMBL"/>
</dbReference>
<evidence type="ECO:0000313" key="3">
    <source>
        <dbReference type="Proteomes" id="UP001333818"/>
    </source>
</evidence>
<dbReference type="Pfam" id="PF07521">
    <property type="entry name" value="RMMBL"/>
    <property type="match status" value="1"/>
</dbReference>
<dbReference type="InterPro" id="IPR001279">
    <property type="entry name" value="Metallo-B-lactamas"/>
</dbReference>
<dbReference type="PANTHER" id="PTHR11203:SF37">
    <property type="entry name" value="INTEGRATOR COMPLEX SUBUNIT 11"/>
    <property type="match status" value="1"/>
</dbReference>
<dbReference type="GO" id="GO:0004521">
    <property type="term" value="F:RNA endonuclease activity"/>
    <property type="evidence" value="ECO:0007669"/>
    <property type="project" value="TreeGrafter"/>
</dbReference>
<dbReference type="GO" id="GO:0016787">
    <property type="term" value="F:hydrolase activity"/>
    <property type="evidence" value="ECO:0007669"/>
    <property type="project" value="UniProtKB-KW"/>
</dbReference>
<dbReference type="EC" id="3.-.-.-" evidence="2"/>
<gene>
    <name evidence="2" type="ORF">V2H45_01125</name>
</gene>
<feature type="domain" description="Metallo-beta-lactamase" evidence="1">
    <location>
        <begin position="16"/>
        <end position="218"/>
    </location>
</feature>